<sequence>MSMGQSSRFVPDERIYTLCKPYAVWGWWGGRGGGRSRAQSGCRSSRQKLANSTASAHNDQSAGSRRRMSCPAIITSVTDNE</sequence>
<keyword evidence="3" id="KW-1185">Reference proteome</keyword>
<feature type="compositionally biased region" description="Polar residues" evidence="1">
    <location>
        <begin position="47"/>
        <end position="63"/>
    </location>
</feature>
<proteinExistence type="predicted"/>
<reference evidence="2 3" key="1">
    <citation type="journal article" date="2023" name="Sci. Data">
        <title>Genome assembly of the Korean intertidal mud-creeper Batillaria attramentaria.</title>
        <authorList>
            <person name="Patra A.K."/>
            <person name="Ho P.T."/>
            <person name="Jun S."/>
            <person name="Lee S.J."/>
            <person name="Kim Y."/>
            <person name="Won Y.J."/>
        </authorList>
    </citation>
    <scope>NUCLEOTIDE SEQUENCE [LARGE SCALE GENOMIC DNA]</scope>
    <source>
        <strain evidence="2">Wonlab-2016</strain>
    </source>
</reference>
<evidence type="ECO:0000313" key="3">
    <source>
        <dbReference type="Proteomes" id="UP001519460"/>
    </source>
</evidence>
<dbReference type="AlphaFoldDB" id="A0ABD0KW23"/>
<dbReference type="Proteomes" id="UP001519460">
    <property type="component" value="Unassembled WGS sequence"/>
</dbReference>
<dbReference type="EMBL" id="JACVVK020000116">
    <property type="protein sequence ID" value="KAK7491353.1"/>
    <property type="molecule type" value="Genomic_DNA"/>
</dbReference>
<feature type="region of interest" description="Disordered" evidence="1">
    <location>
        <begin position="32"/>
        <end position="81"/>
    </location>
</feature>
<name>A0ABD0KW23_9CAEN</name>
<evidence type="ECO:0000256" key="1">
    <source>
        <dbReference type="SAM" id="MobiDB-lite"/>
    </source>
</evidence>
<gene>
    <name evidence="2" type="ORF">BaRGS_00017454</name>
</gene>
<comment type="caution">
    <text evidence="2">The sequence shown here is derived from an EMBL/GenBank/DDBJ whole genome shotgun (WGS) entry which is preliminary data.</text>
</comment>
<accession>A0ABD0KW23</accession>
<organism evidence="2 3">
    <name type="scientific">Batillaria attramentaria</name>
    <dbReference type="NCBI Taxonomy" id="370345"/>
    <lineage>
        <taxon>Eukaryota</taxon>
        <taxon>Metazoa</taxon>
        <taxon>Spiralia</taxon>
        <taxon>Lophotrochozoa</taxon>
        <taxon>Mollusca</taxon>
        <taxon>Gastropoda</taxon>
        <taxon>Caenogastropoda</taxon>
        <taxon>Sorbeoconcha</taxon>
        <taxon>Cerithioidea</taxon>
        <taxon>Batillariidae</taxon>
        <taxon>Batillaria</taxon>
    </lineage>
</organism>
<evidence type="ECO:0000313" key="2">
    <source>
        <dbReference type="EMBL" id="KAK7491353.1"/>
    </source>
</evidence>
<protein>
    <submittedName>
        <fullName evidence="2">Uncharacterized protein</fullName>
    </submittedName>
</protein>